<dbReference type="AlphaFoldDB" id="A0A0B7C492"/>
<dbReference type="Gene3D" id="3.30.160.60">
    <property type="entry name" value="Classic Zinc Finger"/>
    <property type="match status" value="1"/>
</dbReference>
<organism evidence="6">
    <name type="scientific">Arion vulgaris</name>
    <dbReference type="NCBI Taxonomy" id="1028688"/>
    <lineage>
        <taxon>Eukaryota</taxon>
        <taxon>Metazoa</taxon>
        <taxon>Spiralia</taxon>
        <taxon>Lophotrochozoa</taxon>
        <taxon>Mollusca</taxon>
        <taxon>Gastropoda</taxon>
        <taxon>Heterobranchia</taxon>
        <taxon>Euthyneura</taxon>
        <taxon>Panpulmonata</taxon>
        <taxon>Eupulmonata</taxon>
        <taxon>Stylommatophora</taxon>
        <taxon>Helicina</taxon>
        <taxon>Arionoidea</taxon>
        <taxon>Arionidae</taxon>
        <taxon>Arion</taxon>
    </lineage>
</organism>
<dbReference type="InterPro" id="IPR036236">
    <property type="entry name" value="Znf_C2H2_sf"/>
</dbReference>
<dbReference type="FunFam" id="3.30.160.60:FF:000446">
    <property type="entry name" value="Zinc finger protein"/>
    <property type="match status" value="1"/>
</dbReference>
<evidence type="ECO:0000256" key="4">
    <source>
        <dbReference type="PROSITE-ProRule" id="PRU00042"/>
    </source>
</evidence>
<name>A0A0B7C492_9EUPU</name>
<evidence type="ECO:0000256" key="3">
    <source>
        <dbReference type="ARBA" id="ARBA00022833"/>
    </source>
</evidence>
<keyword evidence="2 4" id="KW-0863">Zinc-finger</keyword>
<reference evidence="6" key="1">
    <citation type="submission" date="2014-12" db="EMBL/GenBank/DDBJ databases">
        <title>Insight into the proteome of Arion vulgaris.</title>
        <authorList>
            <person name="Aradska J."/>
            <person name="Bulat T."/>
            <person name="Smidak R."/>
            <person name="Sarate P."/>
            <person name="Gangsoo J."/>
            <person name="Sialana F."/>
            <person name="Bilban M."/>
            <person name="Lubec G."/>
        </authorList>
    </citation>
    <scope>NUCLEOTIDE SEQUENCE</scope>
    <source>
        <tissue evidence="6">Skin</tissue>
    </source>
</reference>
<keyword evidence="3" id="KW-0862">Zinc</keyword>
<evidence type="ECO:0000313" key="6">
    <source>
        <dbReference type="EMBL" id="CEL00013.1"/>
    </source>
</evidence>
<dbReference type="SUPFAM" id="SSF57667">
    <property type="entry name" value="beta-beta-alpha zinc fingers"/>
    <property type="match status" value="1"/>
</dbReference>
<dbReference type="PROSITE" id="PS50157">
    <property type="entry name" value="ZINC_FINGER_C2H2_2"/>
    <property type="match status" value="1"/>
</dbReference>
<accession>A0A0B7C492</accession>
<dbReference type="InterPro" id="IPR013087">
    <property type="entry name" value="Znf_C2H2_type"/>
</dbReference>
<feature type="non-terminal residue" evidence="6">
    <location>
        <position position="80"/>
    </location>
</feature>
<keyword evidence="1" id="KW-0479">Metal-binding</keyword>
<feature type="domain" description="C2H2-type" evidence="5">
    <location>
        <begin position="60"/>
        <end position="80"/>
    </location>
</feature>
<dbReference type="GO" id="GO:0008270">
    <property type="term" value="F:zinc ion binding"/>
    <property type="evidence" value="ECO:0007669"/>
    <property type="project" value="UniProtKB-KW"/>
</dbReference>
<evidence type="ECO:0000259" key="5">
    <source>
        <dbReference type="PROSITE" id="PS50157"/>
    </source>
</evidence>
<sequence>KSLHTLRGTHAFNVPMVEASNQDHDQLCHQSSQCPHCPESMPWNALKQHISHFHGHEMPFVCSLCAKGFLTSSGLSNHMQ</sequence>
<dbReference type="EMBL" id="HACG01053142">
    <property type="protein sequence ID" value="CEL00013.1"/>
    <property type="molecule type" value="Transcribed_RNA"/>
</dbReference>
<feature type="non-terminal residue" evidence="6">
    <location>
        <position position="1"/>
    </location>
</feature>
<proteinExistence type="predicted"/>
<gene>
    <name evidence="6" type="primary">ORF222656</name>
</gene>
<evidence type="ECO:0000256" key="1">
    <source>
        <dbReference type="ARBA" id="ARBA00022723"/>
    </source>
</evidence>
<protein>
    <recommendedName>
        <fullName evidence="5">C2H2-type domain-containing protein</fullName>
    </recommendedName>
</protein>
<evidence type="ECO:0000256" key="2">
    <source>
        <dbReference type="ARBA" id="ARBA00022771"/>
    </source>
</evidence>